<feature type="transmembrane region" description="Helical" evidence="1">
    <location>
        <begin position="21"/>
        <end position="43"/>
    </location>
</feature>
<keyword evidence="1" id="KW-1133">Transmembrane helix</keyword>
<dbReference type="InterPro" id="IPR052343">
    <property type="entry name" value="Retrotransposon-Effector_Assoc"/>
</dbReference>
<organism evidence="3 4">
    <name type="scientific">Gossypium anomalum</name>
    <dbReference type="NCBI Taxonomy" id="47600"/>
    <lineage>
        <taxon>Eukaryota</taxon>
        <taxon>Viridiplantae</taxon>
        <taxon>Streptophyta</taxon>
        <taxon>Embryophyta</taxon>
        <taxon>Tracheophyta</taxon>
        <taxon>Spermatophyta</taxon>
        <taxon>Magnoliopsida</taxon>
        <taxon>eudicotyledons</taxon>
        <taxon>Gunneridae</taxon>
        <taxon>Pentapetalae</taxon>
        <taxon>rosids</taxon>
        <taxon>malvids</taxon>
        <taxon>Malvales</taxon>
        <taxon>Malvaceae</taxon>
        <taxon>Malvoideae</taxon>
        <taxon>Gossypium</taxon>
    </lineage>
</organism>
<evidence type="ECO:0000313" key="4">
    <source>
        <dbReference type="Proteomes" id="UP000701853"/>
    </source>
</evidence>
<dbReference type="PROSITE" id="PS50878">
    <property type="entry name" value="RT_POL"/>
    <property type="match status" value="1"/>
</dbReference>
<gene>
    <name evidence="3" type="ORF">CXB51_017089</name>
</gene>
<dbReference type="OrthoDB" id="1932527at2759"/>
<sequence length="115" mass="13127">MSKAYDRVEWSFLCQMMLRTGFASSWVEFIIYCISSILYFIVVNGKVREGFHPTRGLRQGDPLSPYLFLVCSEGLSSLMRLARQEGLVEGARVNRRGPQISHLIFADDCIYLGKL</sequence>
<feature type="domain" description="Reverse transcriptase" evidence="2">
    <location>
        <begin position="1"/>
        <end position="115"/>
    </location>
</feature>
<dbReference type="SUPFAM" id="SSF56672">
    <property type="entry name" value="DNA/RNA polymerases"/>
    <property type="match status" value="1"/>
</dbReference>
<reference evidence="3 4" key="1">
    <citation type="journal article" date="2021" name="bioRxiv">
        <title>The Gossypium anomalum genome as a resource for cotton improvement and evolutionary analysis of hybrid incompatibility.</title>
        <authorList>
            <person name="Grover C.E."/>
            <person name="Yuan D."/>
            <person name="Arick M.A."/>
            <person name="Miller E.R."/>
            <person name="Hu G."/>
            <person name="Peterson D.G."/>
            <person name="Wendel J.F."/>
            <person name="Udall J.A."/>
        </authorList>
    </citation>
    <scope>NUCLEOTIDE SEQUENCE [LARGE SCALE GENOMIC DNA]</scope>
    <source>
        <strain evidence="3">JFW-Udall</strain>
        <tissue evidence="3">Leaf</tissue>
    </source>
</reference>
<dbReference type="EMBL" id="JAHUZN010000007">
    <property type="protein sequence ID" value="KAG8489080.1"/>
    <property type="molecule type" value="Genomic_DNA"/>
</dbReference>
<dbReference type="PANTHER" id="PTHR46890:SF48">
    <property type="entry name" value="RNA-DIRECTED DNA POLYMERASE"/>
    <property type="match status" value="1"/>
</dbReference>
<dbReference type="InterPro" id="IPR043502">
    <property type="entry name" value="DNA/RNA_pol_sf"/>
</dbReference>
<comment type="caution">
    <text evidence="3">The sequence shown here is derived from an EMBL/GenBank/DDBJ whole genome shotgun (WGS) entry which is preliminary data.</text>
</comment>
<dbReference type="Proteomes" id="UP000701853">
    <property type="component" value="Chromosome 7"/>
</dbReference>
<dbReference type="InterPro" id="IPR000477">
    <property type="entry name" value="RT_dom"/>
</dbReference>
<keyword evidence="1" id="KW-0472">Membrane</keyword>
<name>A0A8J6D0K5_9ROSI</name>
<dbReference type="Pfam" id="PF00078">
    <property type="entry name" value="RVT_1"/>
    <property type="match status" value="1"/>
</dbReference>
<evidence type="ECO:0000256" key="1">
    <source>
        <dbReference type="SAM" id="Phobius"/>
    </source>
</evidence>
<evidence type="ECO:0000259" key="2">
    <source>
        <dbReference type="PROSITE" id="PS50878"/>
    </source>
</evidence>
<protein>
    <recommendedName>
        <fullName evidence="2">Reverse transcriptase domain-containing protein</fullName>
    </recommendedName>
</protein>
<dbReference type="AlphaFoldDB" id="A0A8J6D0K5"/>
<evidence type="ECO:0000313" key="3">
    <source>
        <dbReference type="EMBL" id="KAG8489080.1"/>
    </source>
</evidence>
<dbReference type="PANTHER" id="PTHR46890">
    <property type="entry name" value="NON-LTR RETROLELEMENT REVERSE TRANSCRIPTASE-LIKE PROTEIN-RELATED"/>
    <property type="match status" value="1"/>
</dbReference>
<proteinExistence type="predicted"/>
<keyword evidence="4" id="KW-1185">Reference proteome</keyword>
<keyword evidence="1" id="KW-0812">Transmembrane</keyword>
<accession>A0A8J6D0K5</accession>